<dbReference type="InterPro" id="IPR038468">
    <property type="entry name" value="MmpS_C"/>
</dbReference>
<evidence type="ECO:0000256" key="8">
    <source>
        <dbReference type="SAM" id="Phobius"/>
    </source>
</evidence>
<dbReference type="Pfam" id="PF05423">
    <property type="entry name" value="Mycobact_memb"/>
    <property type="match status" value="1"/>
</dbReference>
<dbReference type="RefSeq" id="WP_313721041.1">
    <property type="nucleotide sequence ID" value="NZ_CP134876.1"/>
</dbReference>
<keyword evidence="3" id="KW-1003">Cell membrane</keyword>
<feature type="compositionally biased region" description="Pro residues" evidence="7">
    <location>
        <begin position="34"/>
        <end position="44"/>
    </location>
</feature>
<sequence length="222" mass="23367">MSQIDPDAPWVPPDPPQATADGSTPPVPAGDLPALPPAEAPTRPPRFGDDRRTTMLLAAFAAVALLVCGGLAVTSLALSLPDQPYRHDAVSQPQTPDGPAESDTDETPVEPTPDRSPTRRPASTPSNGPGRFAIAYAVTGQGPADIQYRDADGYLIELEAVPLPWRRTIHTDQPGLMYIQAAKAFDKGERTITCAVVVDGRRVTETVGPGGWRCSVGSLAGE</sequence>
<dbReference type="EMBL" id="CP134876">
    <property type="protein sequence ID" value="WNM39136.1"/>
    <property type="molecule type" value="Genomic_DNA"/>
</dbReference>
<evidence type="ECO:0000256" key="7">
    <source>
        <dbReference type="SAM" id="MobiDB-lite"/>
    </source>
</evidence>
<keyword evidence="10" id="KW-1185">Reference proteome</keyword>
<keyword evidence="6 8" id="KW-0472">Membrane</keyword>
<name>A0ABY9ZV06_9ACTN</name>
<evidence type="ECO:0000256" key="6">
    <source>
        <dbReference type="ARBA" id="ARBA00023136"/>
    </source>
</evidence>
<comment type="subcellular location">
    <subcellularLocation>
        <location evidence="1">Cell membrane</location>
    </subcellularLocation>
</comment>
<evidence type="ECO:0000256" key="4">
    <source>
        <dbReference type="ARBA" id="ARBA00022692"/>
    </source>
</evidence>
<gene>
    <name evidence="9" type="ORF">RMN56_29115</name>
</gene>
<evidence type="ECO:0000256" key="1">
    <source>
        <dbReference type="ARBA" id="ARBA00004236"/>
    </source>
</evidence>
<dbReference type="InterPro" id="IPR008693">
    <property type="entry name" value="MmpS"/>
</dbReference>
<dbReference type="Proteomes" id="UP001303001">
    <property type="component" value="Chromosome"/>
</dbReference>
<feature type="region of interest" description="Disordered" evidence="7">
    <location>
        <begin position="86"/>
        <end position="131"/>
    </location>
</feature>
<keyword evidence="5 8" id="KW-1133">Transmembrane helix</keyword>
<comment type="similarity">
    <text evidence="2">Belongs to the MmpS family.</text>
</comment>
<keyword evidence="4 8" id="KW-0812">Transmembrane</keyword>
<proteinExistence type="inferred from homology"/>
<accession>A0ABY9ZV06</accession>
<feature type="region of interest" description="Disordered" evidence="7">
    <location>
        <begin position="1"/>
        <end position="49"/>
    </location>
</feature>
<evidence type="ECO:0000313" key="9">
    <source>
        <dbReference type="EMBL" id="WNM39136.1"/>
    </source>
</evidence>
<reference evidence="9 10" key="1">
    <citation type="submission" date="2023-09" db="EMBL/GenBank/DDBJ databases">
        <title>Micromonospora halotolerans DSM 45598 genome sequence.</title>
        <authorList>
            <person name="Mo P."/>
        </authorList>
    </citation>
    <scope>NUCLEOTIDE SEQUENCE [LARGE SCALE GENOMIC DNA]</scope>
    <source>
        <strain evidence="9 10">DSM 45598</strain>
    </source>
</reference>
<evidence type="ECO:0000256" key="3">
    <source>
        <dbReference type="ARBA" id="ARBA00022475"/>
    </source>
</evidence>
<organism evidence="9 10">
    <name type="scientific">Micromonospora halotolerans</name>
    <dbReference type="NCBI Taxonomy" id="709879"/>
    <lineage>
        <taxon>Bacteria</taxon>
        <taxon>Bacillati</taxon>
        <taxon>Actinomycetota</taxon>
        <taxon>Actinomycetes</taxon>
        <taxon>Micromonosporales</taxon>
        <taxon>Micromonosporaceae</taxon>
        <taxon>Micromonospora</taxon>
    </lineage>
</organism>
<evidence type="ECO:0000256" key="2">
    <source>
        <dbReference type="ARBA" id="ARBA00007531"/>
    </source>
</evidence>
<evidence type="ECO:0000256" key="5">
    <source>
        <dbReference type="ARBA" id="ARBA00022989"/>
    </source>
</evidence>
<feature type="transmembrane region" description="Helical" evidence="8">
    <location>
        <begin position="56"/>
        <end position="78"/>
    </location>
</feature>
<evidence type="ECO:0000313" key="10">
    <source>
        <dbReference type="Proteomes" id="UP001303001"/>
    </source>
</evidence>
<dbReference type="Gene3D" id="2.60.40.2880">
    <property type="entry name" value="MmpS1-5, C-terminal soluble domain"/>
    <property type="match status" value="1"/>
</dbReference>
<protein>
    <submittedName>
        <fullName evidence="9">MmpS family transport accessory protein</fullName>
    </submittedName>
</protein>